<comment type="function">
    <text evidence="8">S-adenosyl-L-methionine-dependent 2'-O-ribose methyltransferase that catalyzes the formation of 2'-O-methylguanosine at position 18 (Gm18) in a subset of tRNA. Selectively mediates Gm18 methylation of tRNAGln-TTG/CTG and tRNASer-TGA/GCT. Gm18 modification can enhance the stability of modified tRNAs.</text>
</comment>
<evidence type="ECO:0000256" key="9">
    <source>
        <dbReference type="ARBA" id="ARBA00093594"/>
    </source>
</evidence>
<keyword evidence="5" id="KW-0694">RNA-binding</keyword>
<evidence type="ECO:0000259" key="12">
    <source>
        <dbReference type="Pfam" id="PF00588"/>
    </source>
</evidence>
<dbReference type="PANTHER" id="PTHR12029:SF11">
    <property type="entry name" value="METHYLTRANSFERASE TARBP1-RELATED"/>
    <property type="match status" value="1"/>
</dbReference>
<evidence type="ECO:0000256" key="7">
    <source>
        <dbReference type="ARBA" id="ARBA00093266"/>
    </source>
</evidence>
<dbReference type="InterPro" id="IPR044748">
    <property type="entry name" value="Trm3/TARBP1_C"/>
</dbReference>
<evidence type="ECO:0000256" key="1">
    <source>
        <dbReference type="ARBA" id="ARBA00007228"/>
    </source>
</evidence>
<evidence type="ECO:0000313" key="13">
    <source>
        <dbReference type="EMBL" id="KAF2900397.1"/>
    </source>
</evidence>
<dbReference type="GO" id="GO:0141100">
    <property type="term" value="F:tRNA (guanine(18)-2'-O)-methyltransferase activity"/>
    <property type="evidence" value="ECO:0007669"/>
    <property type="project" value="UniProtKB-EC"/>
</dbReference>
<accession>A0A8K0DCC7</accession>
<gene>
    <name evidence="13" type="ORF">ILUMI_05791</name>
</gene>
<comment type="catalytic activity">
    <reaction evidence="7">
        <text>guanosine(18) in tRNA + S-adenosyl-L-methionine = 2'-O-methylguanosine(18) in tRNA + S-adenosyl-L-homocysteine + H(+)</text>
        <dbReference type="Rhea" id="RHEA:20077"/>
        <dbReference type="Rhea" id="RHEA-COMP:10190"/>
        <dbReference type="Rhea" id="RHEA-COMP:10192"/>
        <dbReference type="ChEBI" id="CHEBI:15378"/>
        <dbReference type="ChEBI" id="CHEBI:57856"/>
        <dbReference type="ChEBI" id="CHEBI:59789"/>
        <dbReference type="ChEBI" id="CHEBI:74269"/>
        <dbReference type="ChEBI" id="CHEBI:74445"/>
        <dbReference type="EC" id="2.1.1.34"/>
    </reaction>
    <physiologicalReaction direction="left-to-right" evidence="7">
        <dbReference type="Rhea" id="RHEA:20078"/>
    </physiologicalReaction>
</comment>
<evidence type="ECO:0000313" key="14">
    <source>
        <dbReference type="Proteomes" id="UP000801492"/>
    </source>
</evidence>
<dbReference type="CDD" id="cd18091">
    <property type="entry name" value="SpoU-like_TRM3-like"/>
    <property type="match status" value="1"/>
</dbReference>
<evidence type="ECO:0000256" key="3">
    <source>
        <dbReference type="ARBA" id="ARBA00022679"/>
    </source>
</evidence>
<evidence type="ECO:0000256" key="6">
    <source>
        <dbReference type="ARBA" id="ARBA00022990"/>
    </source>
</evidence>
<dbReference type="EC" id="2.1.1.34" evidence="9"/>
<dbReference type="FunFam" id="3.40.1280.10:FF:000010">
    <property type="entry name" value="probable methyltransferase TARBP1"/>
    <property type="match status" value="1"/>
</dbReference>
<dbReference type="Gene3D" id="3.40.1280.10">
    <property type="match status" value="1"/>
</dbReference>
<protein>
    <recommendedName>
        <fullName evidence="10">tRNA (guanosine(18)-2'-O)-methyltransferase TARBP1</fullName>
        <ecNumber evidence="9">2.1.1.34</ecNumber>
    </recommendedName>
    <alternativeName>
        <fullName evidence="11">TAR RNA-binding protein 1</fullName>
    </alternativeName>
</protein>
<keyword evidence="3" id="KW-0808">Transferase</keyword>
<feature type="domain" description="tRNA/rRNA methyltransferase SpoU type" evidence="12">
    <location>
        <begin position="1200"/>
        <end position="1341"/>
    </location>
</feature>
<dbReference type="PANTHER" id="PTHR12029">
    <property type="entry name" value="RNA METHYLTRANSFERASE"/>
    <property type="match status" value="1"/>
</dbReference>
<evidence type="ECO:0000256" key="10">
    <source>
        <dbReference type="ARBA" id="ARBA00093636"/>
    </source>
</evidence>
<keyword evidence="4" id="KW-0949">S-adenosyl-L-methionine</keyword>
<evidence type="ECO:0000256" key="8">
    <source>
        <dbReference type="ARBA" id="ARBA00093361"/>
    </source>
</evidence>
<evidence type="ECO:0000256" key="4">
    <source>
        <dbReference type="ARBA" id="ARBA00022691"/>
    </source>
</evidence>
<organism evidence="13 14">
    <name type="scientific">Ignelater luminosus</name>
    <name type="common">Cucubano</name>
    <name type="synonym">Pyrophorus luminosus</name>
    <dbReference type="NCBI Taxonomy" id="2038154"/>
    <lineage>
        <taxon>Eukaryota</taxon>
        <taxon>Metazoa</taxon>
        <taxon>Ecdysozoa</taxon>
        <taxon>Arthropoda</taxon>
        <taxon>Hexapoda</taxon>
        <taxon>Insecta</taxon>
        <taxon>Pterygota</taxon>
        <taxon>Neoptera</taxon>
        <taxon>Endopterygota</taxon>
        <taxon>Coleoptera</taxon>
        <taxon>Polyphaga</taxon>
        <taxon>Elateriformia</taxon>
        <taxon>Elateroidea</taxon>
        <taxon>Elateridae</taxon>
        <taxon>Agrypninae</taxon>
        <taxon>Pyrophorini</taxon>
        <taxon>Ignelater</taxon>
    </lineage>
</organism>
<dbReference type="InterPro" id="IPR045330">
    <property type="entry name" value="TRM3/TARBP1"/>
</dbReference>
<dbReference type="EMBL" id="VTPC01002226">
    <property type="protein sequence ID" value="KAF2900397.1"/>
    <property type="molecule type" value="Genomic_DNA"/>
</dbReference>
<comment type="caution">
    <text evidence="13">The sequence shown here is derived from an EMBL/GenBank/DDBJ whole genome shotgun (WGS) entry which is preliminary data.</text>
</comment>
<keyword evidence="14" id="KW-1185">Reference proteome</keyword>
<dbReference type="InterPro" id="IPR001537">
    <property type="entry name" value="SpoU_MeTrfase"/>
</dbReference>
<comment type="similarity">
    <text evidence="1">Belongs to the class IV-like SAM-binding methyltransferase superfamily. RNA methyltransferase TrmH family.</text>
</comment>
<evidence type="ECO:0000256" key="11">
    <source>
        <dbReference type="ARBA" id="ARBA00093656"/>
    </source>
</evidence>
<dbReference type="Proteomes" id="UP000801492">
    <property type="component" value="Unassembled WGS sequence"/>
</dbReference>
<dbReference type="InterPro" id="IPR029026">
    <property type="entry name" value="tRNA_m1G_MTases_N"/>
</dbReference>
<evidence type="ECO:0000256" key="2">
    <source>
        <dbReference type="ARBA" id="ARBA00022603"/>
    </source>
</evidence>
<dbReference type="GO" id="GO:0030488">
    <property type="term" value="P:tRNA methylation"/>
    <property type="evidence" value="ECO:0007669"/>
    <property type="project" value="InterPro"/>
</dbReference>
<dbReference type="SUPFAM" id="SSF75217">
    <property type="entry name" value="alpha/beta knot"/>
    <property type="match status" value="1"/>
</dbReference>
<keyword evidence="6" id="KW-0007">Acetylation</keyword>
<keyword evidence="2" id="KW-0489">Methyltransferase</keyword>
<sequence>MNFNGDEDYSRNHDGMAQFLNLYITEDSLNTYIKEIKDLSVLTAVLEVKSRLISQEKHALISFPIETILNEVSSLRIDEVCLVLRLALVIQSNNLQYEILLDYINKNCIDINDSSSLECVLKLFQVAINLCDLKSRRKVFDKFAATNQFQKVICSLLTVESRNIINFITVHILPFYLKGNCFGSSYILNFIWENTQKSKDLSMLCSLSQFFLPWNTSSSCILCLVNLDEFWFLLQDCLTNSNSIIQKQALYLLNQALYAVKDEEDFTTETKIIAWNRKCKVKTQIAMQNLCILFDISREKQLHLIEPSYQLLPTTKILHSSWLMCIYKILLAHSHNAVSSFAICDIFKSNQFEDVNTFKMIIQYLLPVLNKVEFTDRKEIWNGFYQFNERLNSEQITLLLEQSIKVTWIPSICYQFYSNLLHCISKRNYQSDNLFSIIENITTGFEKLPHKFIRRGCIDLIVEFVERQLSCNKFDFNNYKIINQILKRCNRNNLHILLQNKISEYDLSSEKLLEKLCNSKNACTEEIEIVFEIIKLVPNLHEAMFKLFIERKFNLKIADRVCMILYEHKQYRKPLFPYIIKRLNNLCTDDDGIIIDLFKLFILTNDDETEMKSLSENCMKILFVDRSNSFEVHIAFEIVNTLLEQNKCSNIVLDKIDDILSLWKEKFLKGIKNSSANICVLFLYLYCNKEFFKSSFSAAEQQKLITSEKVLDIITLFEKIMDTESNIVVPIIFDNLKYLFNLCDDVEDVLNFVDICVNKLLEIRRTDQFKNAIENFIQSMFSNSKVSDNNEAVINKCTIIAWHILEFAKTSDDAAYSLAKHLRCLFDINPRVIIKFVPIIVELLLFGDILKKDQRAEYIICQKIDTDEGRIVNENNPNFRRLSVRGQAIVIINNTLNLLLEDEKTKIVDKMISLLIEKYNVHFNRRYFAHSKIHMQKLRILQAILTVHNYVKSQKQALIDLLIDSLCTESHQVSVKFFIQWILIGLLCYDNQSLSIIRSKVESTSKVHSSTIIAFVPILYHIALWRNDEEFWMNLFEIMLPWTMGAHFNLRLYAQEGIKKLYEVAYQTNLSLITKTFQDSVDCITKVLDRTERKIDVIDQYVFNDFNAVDNYCLVMIYYYIPKFTNVTLDEYENFLNIPEFVNDCKGEIISNIEPYLNSYTQISVKSSEDDLLTNLIQKKITPWMESFKSENSNKKIGSLVVVASLINKTPNLGGLSRTCEIFGVKQLVISSLNIIKDHEFQSVSMSSENWVDISEIKIDNLQSYLLEMKQKGYVVVGAEQTSDSVTLNTFQFPKECVLLLGNEKEGIPPNLLTLIDFCVEIPQFGVVRSLNVHVAAATFIWEYTKQHVA</sequence>
<dbReference type="InterPro" id="IPR029028">
    <property type="entry name" value="Alpha/beta_knot_MTases"/>
</dbReference>
<reference evidence="13" key="1">
    <citation type="submission" date="2019-08" db="EMBL/GenBank/DDBJ databases">
        <title>The genome of the North American firefly Photinus pyralis.</title>
        <authorList>
            <consortium name="Photinus pyralis genome working group"/>
            <person name="Fallon T.R."/>
            <person name="Sander Lower S.E."/>
            <person name="Weng J.-K."/>
        </authorList>
    </citation>
    <scope>NUCLEOTIDE SEQUENCE</scope>
    <source>
        <strain evidence="13">TRF0915ILg1</strain>
        <tissue evidence="13">Whole body</tissue>
    </source>
</reference>
<proteinExistence type="inferred from homology"/>
<evidence type="ECO:0000256" key="5">
    <source>
        <dbReference type="ARBA" id="ARBA00022884"/>
    </source>
</evidence>
<dbReference type="Pfam" id="PF00588">
    <property type="entry name" value="SpoU_methylase"/>
    <property type="match status" value="1"/>
</dbReference>
<dbReference type="OrthoDB" id="241340at2759"/>
<dbReference type="GO" id="GO:0003723">
    <property type="term" value="F:RNA binding"/>
    <property type="evidence" value="ECO:0007669"/>
    <property type="project" value="UniProtKB-KW"/>
</dbReference>
<name>A0A8K0DCC7_IGNLU</name>